<protein>
    <submittedName>
        <fullName evidence="1">Uncharacterized protein</fullName>
    </submittedName>
</protein>
<dbReference type="AlphaFoldDB" id="A0A6N8IZ16"/>
<organism evidence="1 2">
    <name type="scientific">Ramlibacter pinisoli</name>
    <dbReference type="NCBI Taxonomy" id="2682844"/>
    <lineage>
        <taxon>Bacteria</taxon>
        <taxon>Pseudomonadati</taxon>
        <taxon>Pseudomonadota</taxon>
        <taxon>Betaproteobacteria</taxon>
        <taxon>Burkholderiales</taxon>
        <taxon>Comamonadaceae</taxon>
        <taxon>Ramlibacter</taxon>
    </lineage>
</organism>
<sequence length="94" mass="9653">MTTLHISDLSSSKELDGKAMAAVRGGADDQAIGTSQLNLQSMLAAANVGNGMVVGANSPVIIQSDNTFGQDADNSNKASNKELFLAALLGKDRC</sequence>
<keyword evidence="2" id="KW-1185">Reference proteome</keyword>
<dbReference type="EMBL" id="WSEL01000009">
    <property type="protein sequence ID" value="MVQ32008.1"/>
    <property type="molecule type" value="Genomic_DNA"/>
</dbReference>
<dbReference type="RefSeq" id="WP_157400002.1">
    <property type="nucleotide sequence ID" value="NZ_WSEL01000009.1"/>
</dbReference>
<name>A0A6N8IZ16_9BURK</name>
<comment type="caution">
    <text evidence="1">The sequence shown here is derived from an EMBL/GenBank/DDBJ whole genome shotgun (WGS) entry which is preliminary data.</text>
</comment>
<dbReference type="Proteomes" id="UP000469385">
    <property type="component" value="Unassembled WGS sequence"/>
</dbReference>
<proteinExistence type="predicted"/>
<gene>
    <name evidence="1" type="ORF">GON04_21290</name>
</gene>
<reference evidence="1 2" key="1">
    <citation type="submission" date="2019-12" db="EMBL/GenBank/DDBJ databases">
        <authorList>
            <person name="Huq M.A."/>
        </authorList>
    </citation>
    <scope>NUCLEOTIDE SEQUENCE [LARGE SCALE GENOMIC DNA]</scope>
    <source>
        <strain evidence="1 2">MAH-25</strain>
    </source>
</reference>
<accession>A0A6N8IZ16</accession>
<evidence type="ECO:0000313" key="2">
    <source>
        <dbReference type="Proteomes" id="UP000469385"/>
    </source>
</evidence>
<evidence type="ECO:0000313" key="1">
    <source>
        <dbReference type="EMBL" id="MVQ32008.1"/>
    </source>
</evidence>